<comment type="subcellular location">
    <subcellularLocation>
        <location evidence="1">Membrane</location>
        <topology evidence="1">Multi-pass membrane protein</topology>
    </subcellularLocation>
</comment>
<gene>
    <name evidence="6" type="ORF">TGPRC2_278800B</name>
</gene>
<protein>
    <submittedName>
        <fullName evidence="6">Zinc finger protein 36 family 3 protein</fullName>
    </submittedName>
</protein>
<feature type="compositionally biased region" description="Basic and acidic residues" evidence="5">
    <location>
        <begin position="258"/>
        <end position="298"/>
    </location>
</feature>
<feature type="non-terminal residue" evidence="6">
    <location>
        <position position="1"/>
    </location>
</feature>
<feature type="compositionally biased region" description="Basic and acidic residues" evidence="5">
    <location>
        <begin position="307"/>
        <end position="335"/>
    </location>
</feature>
<feature type="compositionally biased region" description="Basic and acidic residues" evidence="5">
    <location>
        <begin position="345"/>
        <end position="364"/>
    </location>
</feature>
<keyword evidence="2" id="KW-0812">Transmembrane</keyword>
<dbReference type="VEuPathDB" id="ToxoDB:TGPRC2_278800B"/>
<evidence type="ECO:0000256" key="2">
    <source>
        <dbReference type="ARBA" id="ARBA00022692"/>
    </source>
</evidence>
<dbReference type="PANTHER" id="PTHR43184">
    <property type="entry name" value="MAJOR FACILITATOR SUPERFAMILY TRANSPORTER 16, ISOFORM B"/>
    <property type="match status" value="1"/>
</dbReference>
<evidence type="ECO:0000256" key="3">
    <source>
        <dbReference type="ARBA" id="ARBA00022989"/>
    </source>
</evidence>
<organism evidence="6 7">
    <name type="scientific">Toxoplasma gondii TgCatPRC2</name>
    <dbReference type="NCBI Taxonomy" id="1130821"/>
    <lineage>
        <taxon>Eukaryota</taxon>
        <taxon>Sar</taxon>
        <taxon>Alveolata</taxon>
        <taxon>Apicomplexa</taxon>
        <taxon>Conoidasida</taxon>
        <taxon>Coccidia</taxon>
        <taxon>Eucoccidiorida</taxon>
        <taxon>Eimeriorina</taxon>
        <taxon>Sarcocystidae</taxon>
        <taxon>Toxoplasma</taxon>
    </lineage>
</organism>
<feature type="region of interest" description="Disordered" evidence="5">
    <location>
        <begin position="141"/>
        <end position="173"/>
    </location>
</feature>
<dbReference type="Gene3D" id="1.20.1250.20">
    <property type="entry name" value="MFS general substrate transporter like domains"/>
    <property type="match status" value="1"/>
</dbReference>
<proteinExistence type="predicted"/>
<keyword evidence="4" id="KW-0472">Membrane</keyword>
<sequence>PGVQALPGVQTPPGEQAPLGVQAPPGVQALPGVQTPPGVQALPGVQTPPGEQAPLGVQAPPGVQALPGVQTPPGEQAPPGVEAPPGVQTPPGEQASPGVQASPDEKTAPAAGAQVHDPLFFSPLTPSVSPVTQQTVEATALTNPPSFPSPFPTSLPSSSPSPPLPLPSSLPSPSLASLPLSSASLSPGSFSASSVRVGKVYAEADTSLDSEGSSRRLSELSEVREQDLLELHLPEGEAPPVPVLGPSSVSSASSLAAAEREDKNSDKRGENEREEHRESEGRLPHSELEPRVKAEKTGDASSVGRGAPREAVNDRKTILTDAERVSSSQLDERTRAFFAQTRGGMQRETESETQSEEEREKKRAKEEFFLASAEEAVRHTQEEEEAKLLAQQEDERLALLERQRARQEKKEEERWMELYRLLFFMFAVGFCIASPDSILGATAAQDLVERGSIAPGPSSDKALAVVAAFINGMGAVGALLQGVCTATVTEQFGWDALFGLLCVLSMASSLLLLPACLEESRSQCALSRPSTSADCSVSCRFWRGRHREEFSGGRKVSKADRQTRLCQDEDRKREGGQKHRSSRDVRLDEGSPVRMRTEREAAGREIV</sequence>
<evidence type="ECO:0000256" key="1">
    <source>
        <dbReference type="ARBA" id="ARBA00004141"/>
    </source>
</evidence>
<feature type="compositionally biased region" description="Low complexity" evidence="5">
    <location>
        <begin position="244"/>
        <end position="257"/>
    </location>
</feature>
<feature type="region of interest" description="Disordered" evidence="5">
    <location>
        <begin position="1"/>
        <end position="111"/>
    </location>
</feature>
<feature type="region of interest" description="Disordered" evidence="5">
    <location>
        <begin position="235"/>
        <end position="364"/>
    </location>
</feature>
<dbReference type="EMBL" id="AHZP02001996">
    <property type="protein sequence ID" value="KYK65330.1"/>
    <property type="molecule type" value="Genomic_DNA"/>
</dbReference>
<evidence type="ECO:0000313" key="7">
    <source>
        <dbReference type="Proteomes" id="UP000075225"/>
    </source>
</evidence>
<evidence type="ECO:0000256" key="4">
    <source>
        <dbReference type="ARBA" id="ARBA00023136"/>
    </source>
</evidence>
<keyword evidence="3" id="KW-1133">Transmembrane helix</keyword>
<dbReference type="PANTHER" id="PTHR43184:SF12">
    <property type="entry name" value="SUGAR PHOSPHATE EXCHANGER 3"/>
    <property type="match status" value="1"/>
</dbReference>
<dbReference type="OrthoDB" id="10641608at2759"/>
<reference evidence="7" key="1">
    <citation type="submission" date="2016-03" db="EMBL/GenBank/DDBJ databases">
        <authorList>
            <person name="Sibley D."/>
            <person name="Venepally P."/>
            <person name="Karamycheva S."/>
            <person name="Hadjithomas M."/>
            <person name="Khan A."/>
            <person name="Brunk B."/>
            <person name="Roos D."/>
            <person name="Caler E."/>
            <person name="Lorenzi H."/>
        </authorList>
    </citation>
    <scope>NUCLEOTIDE SEQUENCE [LARGE SCALE GENOMIC DNA]</scope>
    <source>
        <strain evidence="7">TgCatPRC2</strain>
    </source>
</reference>
<evidence type="ECO:0000256" key="5">
    <source>
        <dbReference type="SAM" id="MobiDB-lite"/>
    </source>
</evidence>
<name>A0A151H7I4_TOXGO</name>
<feature type="compositionally biased region" description="Pro residues" evidence="5">
    <location>
        <begin position="145"/>
        <end position="170"/>
    </location>
</feature>
<accession>A0A151H7I4</accession>
<feature type="region of interest" description="Disordered" evidence="5">
    <location>
        <begin position="552"/>
        <end position="607"/>
    </location>
</feature>
<dbReference type="InterPro" id="IPR036259">
    <property type="entry name" value="MFS_trans_sf"/>
</dbReference>
<evidence type="ECO:0000313" key="6">
    <source>
        <dbReference type="EMBL" id="KYK65330.1"/>
    </source>
</evidence>
<comment type="caution">
    <text evidence="6">The sequence shown here is derived from an EMBL/GenBank/DDBJ whole genome shotgun (WGS) entry which is preliminary data.</text>
</comment>
<dbReference type="GO" id="GO:0016020">
    <property type="term" value="C:membrane"/>
    <property type="evidence" value="ECO:0007669"/>
    <property type="project" value="UniProtKB-SubCell"/>
</dbReference>
<dbReference type="Proteomes" id="UP000075225">
    <property type="component" value="Unassembled WGS sequence"/>
</dbReference>
<dbReference type="AlphaFoldDB" id="A0A151H7I4"/>